<keyword evidence="7" id="KW-0812">Transmembrane</keyword>
<keyword evidence="7" id="KW-1133">Transmembrane helix</keyword>
<evidence type="ECO:0000256" key="6">
    <source>
        <dbReference type="ARBA" id="ARBA00023157"/>
    </source>
</evidence>
<comment type="cofactor">
    <cofactor evidence="1">
        <name>FAD</name>
        <dbReference type="ChEBI" id="CHEBI:57692"/>
    </cofactor>
</comment>
<dbReference type="SUPFAM" id="SSF69000">
    <property type="entry name" value="FAD-dependent thiol oxidase"/>
    <property type="match status" value="1"/>
</dbReference>
<evidence type="ECO:0000256" key="7">
    <source>
        <dbReference type="SAM" id="Phobius"/>
    </source>
</evidence>
<dbReference type="InterPro" id="IPR039799">
    <property type="entry name" value="ALR/ERV"/>
</dbReference>
<dbReference type="PANTHER" id="PTHR12645:SF0">
    <property type="entry name" value="FAD-LINKED SULFHYDRYL OXIDASE ALR"/>
    <property type="match status" value="1"/>
</dbReference>
<keyword evidence="4" id="KW-0274">FAD</keyword>
<dbReference type="EMBL" id="MN739822">
    <property type="protein sequence ID" value="QHT27410.1"/>
    <property type="molecule type" value="Genomic_DNA"/>
</dbReference>
<evidence type="ECO:0000256" key="5">
    <source>
        <dbReference type="ARBA" id="ARBA00023002"/>
    </source>
</evidence>
<dbReference type="GO" id="GO:0005739">
    <property type="term" value="C:mitochondrion"/>
    <property type="evidence" value="ECO:0007669"/>
    <property type="project" value="TreeGrafter"/>
</dbReference>
<keyword evidence="5" id="KW-0560">Oxidoreductase</keyword>
<feature type="transmembrane region" description="Helical" evidence="7">
    <location>
        <begin position="129"/>
        <end position="147"/>
    </location>
</feature>
<evidence type="ECO:0000256" key="3">
    <source>
        <dbReference type="ARBA" id="ARBA00022630"/>
    </source>
</evidence>
<evidence type="ECO:0000256" key="2">
    <source>
        <dbReference type="ARBA" id="ARBA00012512"/>
    </source>
</evidence>
<organism evidence="9">
    <name type="scientific">viral metagenome</name>
    <dbReference type="NCBI Taxonomy" id="1070528"/>
    <lineage>
        <taxon>unclassified sequences</taxon>
        <taxon>metagenomes</taxon>
        <taxon>organismal metagenomes</taxon>
    </lineage>
</organism>
<protein>
    <recommendedName>
        <fullName evidence="2">thiol oxidase</fullName>
        <ecNumber evidence="2">1.8.3.2</ecNumber>
    </recommendedName>
</protein>
<dbReference type="EC" id="1.8.3.2" evidence="2"/>
<name>A0A6C0EG74_9ZZZZ</name>
<dbReference type="PANTHER" id="PTHR12645">
    <property type="entry name" value="ALR/ERV"/>
    <property type="match status" value="1"/>
</dbReference>
<keyword evidence="3" id="KW-0285">Flavoprotein</keyword>
<reference evidence="9" key="1">
    <citation type="journal article" date="2020" name="Nature">
        <title>Giant virus diversity and host interactions through global metagenomics.</title>
        <authorList>
            <person name="Schulz F."/>
            <person name="Roux S."/>
            <person name="Paez-Espino D."/>
            <person name="Jungbluth S."/>
            <person name="Walsh D.A."/>
            <person name="Denef V.J."/>
            <person name="McMahon K.D."/>
            <person name="Konstantinidis K.T."/>
            <person name="Eloe-Fadrosh E.A."/>
            <person name="Kyrpides N.C."/>
            <person name="Woyke T."/>
        </authorList>
    </citation>
    <scope>NUCLEOTIDE SEQUENCE</scope>
    <source>
        <strain evidence="9">GVMAG-M-3300023179-33</strain>
    </source>
</reference>
<dbReference type="GO" id="GO:0016971">
    <property type="term" value="F:flavin-dependent sulfhydryl oxidase activity"/>
    <property type="evidence" value="ECO:0007669"/>
    <property type="project" value="InterPro"/>
</dbReference>
<dbReference type="InterPro" id="IPR017905">
    <property type="entry name" value="ERV/ALR_sulphydryl_oxidase"/>
</dbReference>
<accession>A0A6C0EG74</accession>
<evidence type="ECO:0000256" key="1">
    <source>
        <dbReference type="ARBA" id="ARBA00001974"/>
    </source>
</evidence>
<evidence type="ECO:0000259" key="8">
    <source>
        <dbReference type="PROSITE" id="PS51324"/>
    </source>
</evidence>
<dbReference type="AlphaFoldDB" id="A0A6C0EG74"/>
<evidence type="ECO:0000256" key="4">
    <source>
        <dbReference type="ARBA" id="ARBA00022827"/>
    </source>
</evidence>
<dbReference type="Pfam" id="PF04777">
    <property type="entry name" value="Evr1_Alr"/>
    <property type="match status" value="1"/>
</dbReference>
<evidence type="ECO:0000313" key="9">
    <source>
        <dbReference type="EMBL" id="QHT27410.1"/>
    </source>
</evidence>
<feature type="domain" description="ERV/ALR sulfhydryl oxidase" evidence="8">
    <location>
        <begin position="6"/>
        <end position="108"/>
    </location>
</feature>
<dbReference type="Gene3D" id="1.20.120.310">
    <property type="entry name" value="ERV/ALR sulfhydryl oxidase domain"/>
    <property type="match status" value="1"/>
</dbReference>
<keyword evidence="7" id="KW-0472">Membrane</keyword>
<dbReference type="PROSITE" id="PS51324">
    <property type="entry name" value="ERV_ALR"/>
    <property type="match status" value="1"/>
</dbReference>
<dbReference type="InterPro" id="IPR036774">
    <property type="entry name" value="ERV/ALR_sulphydryl_oxid_sf"/>
</dbReference>
<proteinExistence type="predicted"/>
<dbReference type="GO" id="GO:0050660">
    <property type="term" value="F:flavin adenine dinucleotide binding"/>
    <property type="evidence" value="ECO:0007669"/>
    <property type="project" value="TreeGrafter"/>
</dbReference>
<sequence>MAYQNKKLDPDVWGPHYWFFIHTIAMTYPKYPNSVIKKKYYDLIQNFALFIPIESIGNEFSKMLNLYPVVPYLDSKESFIRWTHFIHNKINEKLEKPVISLEQFYTLYYEQYKPKKIHWTEHMRLRKKIIYVAIIIVLIGLLIYFYTQK</sequence>
<keyword evidence="6" id="KW-1015">Disulfide bond</keyword>